<protein>
    <submittedName>
        <fullName evidence="1">Uncharacterized protein</fullName>
    </submittedName>
</protein>
<dbReference type="Proteomes" id="UP000054721">
    <property type="component" value="Unassembled WGS sequence"/>
</dbReference>
<dbReference type="OrthoDB" id="10489374at2759"/>
<proteinExistence type="predicted"/>
<dbReference type="EMBL" id="JYDW01000012">
    <property type="protein sequence ID" value="KRZ62101.1"/>
    <property type="molecule type" value="Genomic_DNA"/>
</dbReference>
<evidence type="ECO:0000313" key="2">
    <source>
        <dbReference type="Proteomes" id="UP000054721"/>
    </source>
</evidence>
<dbReference type="STRING" id="6335.A0A0V1LRI4"/>
<keyword evidence="2" id="KW-1185">Reference proteome</keyword>
<comment type="caution">
    <text evidence="1">The sequence shown here is derived from an EMBL/GenBank/DDBJ whole genome shotgun (WGS) entry which is preliminary data.</text>
</comment>
<sequence length="231" mass="22201">MGLAGGARQMASSGRRMATIGAGGATIGAGGATIGPGEATIGAGGATIGPGDATIGAGGATIGPGEATIGAGGATIGPGEATIGAGGATIGPGEATIDWNPRVTAVFQRSGCDTVATASATHPTTPALVVVVGGLLASTTGDPRAGVVIVQPRSEMRLGFVGSFGLVAIDDRLLVSLGGLVENVCIPASVASASATVASTTIPHFVEIILATAIHRSQMLLELIKPLMTIN</sequence>
<accession>A0A0V1LRI4</accession>
<organism evidence="1 2">
    <name type="scientific">Trichinella nativa</name>
    <dbReference type="NCBI Taxonomy" id="6335"/>
    <lineage>
        <taxon>Eukaryota</taxon>
        <taxon>Metazoa</taxon>
        <taxon>Ecdysozoa</taxon>
        <taxon>Nematoda</taxon>
        <taxon>Enoplea</taxon>
        <taxon>Dorylaimia</taxon>
        <taxon>Trichinellida</taxon>
        <taxon>Trichinellidae</taxon>
        <taxon>Trichinella</taxon>
    </lineage>
</organism>
<name>A0A0V1LRI4_9BILA</name>
<evidence type="ECO:0000313" key="1">
    <source>
        <dbReference type="EMBL" id="KRZ62101.1"/>
    </source>
</evidence>
<dbReference type="AlphaFoldDB" id="A0A0V1LRI4"/>
<gene>
    <name evidence="1" type="ORF">T02_1427</name>
</gene>
<reference evidence="1 2" key="1">
    <citation type="submission" date="2015-05" db="EMBL/GenBank/DDBJ databases">
        <title>Evolution of Trichinella species and genotypes.</title>
        <authorList>
            <person name="Korhonen P.K."/>
            <person name="Edoardo P."/>
            <person name="Giuseppe L.R."/>
            <person name="Gasser R.B."/>
        </authorList>
    </citation>
    <scope>NUCLEOTIDE SEQUENCE [LARGE SCALE GENOMIC DNA]</scope>
    <source>
        <strain evidence="1">ISS10</strain>
    </source>
</reference>